<proteinExistence type="predicted"/>
<dbReference type="InterPro" id="IPR050553">
    <property type="entry name" value="Thioredoxin_ResA/DsbE_sf"/>
</dbReference>
<feature type="domain" description="Thioredoxin" evidence="6">
    <location>
        <begin position="20"/>
        <end position="164"/>
    </location>
</feature>
<evidence type="ECO:0000256" key="1">
    <source>
        <dbReference type="ARBA" id="ARBA00004196"/>
    </source>
</evidence>
<sequence>MKTFALLFLGFLPFAIFAQPKDGMRAIGFTLLNPDEEMVSLSDYEGKVVLIDFWASWCKPCRKENPNIVEAYEKYRKSNFINGKGFVILSVSLDRDKEAWVKAIEKDNLKWDGHVWDKSKDVTRKYNVRSIPHSFLIDGNGKIVAQGDDLRGIGLHVEIEKLIK</sequence>
<dbReference type="RefSeq" id="WP_116881393.1">
    <property type="nucleotide sequence ID" value="NZ_QURB01000007.1"/>
</dbReference>
<dbReference type="AlphaFoldDB" id="A0A3E1EVY1"/>
<dbReference type="CDD" id="cd02966">
    <property type="entry name" value="TlpA_like_family"/>
    <property type="match status" value="1"/>
</dbReference>
<keyword evidence="2" id="KW-0201">Cytochrome c-type biogenesis</keyword>
<keyword evidence="5" id="KW-0732">Signal</keyword>
<dbReference type="PANTHER" id="PTHR42852:SF6">
    <property type="entry name" value="THIOL:DISULFIDE INTERCHANGE PROTEIN DSBE"/>
    <property type="match status" value="1"/>
</dbReference>
<comment type="caution">
    <text evidence="7">The sequence shown here is derived from an EMBL/GenBank/DDBJ whole genome shotgun (WGS) entry which is preliminary data.</text>
</comment>
<dbReference type="Pfam" id="PF00578">
    <property type="entry name" value="AhpC-TSA"/>
    <property type="match status" value="1"/>
</dbReference>
<dbReference type="InterPro" id="IPR000866">
    <property type="entry name" value="AhpC/TSA"/>
</dbReference>
<dbReference type="GO" id="GO:0017004">
    <property type="term" value="P:cytochrome complex assembly"/>
    <property type="evidence" value="ECO:0007669"/>
    <property type="project" value="UniProtKB-KW"/>
</dbReference>
<dbReference type="Proteomes" id="UP000257127">
    <property type="component" value="Unassembled WGS sequence"/>
</dbReference>
<evidence type="ECO:0000256" key="4">
    <source>
        <dbReference type="ARBA" id="ARBA00023284"/>
    </source>
</evidence>
<dbReference type="Gene3D" id="3.40.30.10">
    <property type="entry name" value="Glutaredoxin"/>
    <property type="match status" value="1"/>
</dbReference>
<evidence type="ECO:0000256" key="3">
    <source>
        <dbReference type="ARBA" id="ARBA00023157"/>
    </source>
</evidence>
<organism evidence="7 8">
    <name type="scientific">Brumimicrobium aurantiacum</name>
    <dbReference type="NCBI Taxonomy" id="1737063"/>
    <lineage>
        <taxon>Bacteria</taxon>
        <taxon>Pseudomonadati</taxon>
        <taxon>Bacteroidota</taxon>
        <taxon>Flavobacteriia</taxon>
        <taxon>Flavobacteriales</taxon>
        <taxon>Crocinitomicaceae</taxon>
        <taxon>Brumimicrobium</taxon>
    </lineage>
</organism>
<evidence type="ECO:0000313" key="8">
    <source>
        <dbReference type="Proteomes" id="UP000257127"/>
    </source>
</evidence>
<dbReference type="InterPro" id="IPR013766">
    <property type="entry name" value="Thioredoxin_domain"/>
</dbReference>
<dbReference type="PROSITE" id="PS51352">
    <property type="entry name" value="THIOREDOXIN_2"/>
    <property type="match status" value="1"/>
</dbReference>
<dbReference type="InterPro" id="IPR036249">
    <property type="entry name" value="Thioredoxin-like_sf"/>
</dbReference>
<keyword evidence="3" id="KW-1015">Disulfide bond</keyword>
<name>A0A3E1EVY1_9FLAO</name>
<keyword evidence="8" id="KW-1185">Reference proteome</keyword>
<comment type="subcellular location">
    <subcellularLocation>
        <location evidence="1">Cell envelope</location>
    </subcellularLocation>
</comment>
<dbReference type="SUPFAM" id="SSF52833">
    <property type="entry name" value="Thioredoxin-like"/>
    <property type="match status" value="1"/>
</dbReference>
<keyword evidence="4" id="KW-0676">Redox-active center</keyword>
<reference evidence="7 8" key="1">
    <citation type="submission" date="2018-08" db="EMBL/GenBank/DDBJ databases">
        <title>The draft genome squence of Brumimicrobium sp. N62.</title>
        <authorList>
            <person name="Du Z.-J."/>
            <person name="Luo H.-R."/>
        </authorList>
    </citation>
    <scope>NUCLEOTIDE SEQUENCE [LARGE SCALE GENOMIC DNA]</scope>
    <source>
        <strain evidence="7 8">N62</strain>
    </source>
</reference>
<gene>
    <name evidence="7" type="ORF">DXU93_11245</name>
</gene>
<feature type="signal peptide" evidence="5">
    <location>
        <begin position="1"/>
        <end position="18"/>
    </location>
</feature>
<evidence type="ECO:0000313" key="7">
    <source>
        <dbReference type="EMBL" id="RFC53697.1"/>
    </source>
</evidence>
<accession>A0A3E1EVY1</accession>
<dbReference type="OrthoDB" id="1069091at2"/>
<dbReference type="EMBL" id="QURB01000007">
    <property type="protein sequence ID" value="RFC53697.1"/>
    <property type="molecule type" value="Genomic_DNA"/>
</dbReference>
<evidence type="ECO:0000256" key="5">
    <source>
        <dbReference type="SAM" id="SignalP"/>
    </source>
</evidence>
<evidence type="ECO:0000256" key="2">
    <source>
        <dbReference type="ARBA" id="ARBA00022748"/>
    </source>
</evidence>
<protein>
    <submittedName>
        <fullName evidence="7">TlpA family protein disulfide reductase</fullName>
    </submittedName>
</protein>
<evidence type="ECO:0000259" key="6">
    <source>
        <dbReference type="PROSITE" id="PS51352"/>
    </source>
</evidence>
<dbReference type="GO" id="GO:0030313">
    <property type="term" value="C:cell envelope"/>
    <property type="evidence" value="ECO:0007669"/>
    <property type="project" value="UniProtKB-SubCell"/>
</dbReference>
<dbReference type="PANTHER" id="PTHR42852">
    <property type="entry name" value="THIOL:DISULFIDE INTERCHANGE PROTEIN DSBE"/>
    <property type="match status" value="1"/>
</dbReference>
<feature type="chain" id="PRO_5017648924" evidence="5">
    <location>
        <begin position="19"/>
        <end position="164"/>
    </location>
</feature>